<name>A0A8H8CJ92_PSICU</name>
<accession>A0A8H8CJ92</accession>
<feature type="signal peptide" evidence="1">
    <location>
        <begin position="1"/>
        <end position="18"/>
    </location>
</feature>
<dbReference type="AlphaFoldDB" id="A0A8H8CJ92"/>
<dbReference type="EMBL" id="JAFIQS010000007">
    <property type="protein sequence ID" value="KAG5167030.1"/>
    <property type="molecule type" value="Genomic_DNA"/>
</dbReference>
<dbReference type="InterPro" id="IPR055647">
    <property type="entry name" value="DUF7223"/>
</dbReference>
<keyword evidence="1" id="KW-0732">Signal</keyword>
<proteinExistence type="predicted"/>
<evidence type="ECO:0000259" key="2">
    <source>
        <dbReference type="Pfam" id="PF23865"/>
    </source>
</evidence>
<protein>
    <recommendedName>
        <fullName evidence="2">DUF7223 domain-containing protein</fullName>
    </recommendedName>
</protein>
<gene>
    <name evidence="3" type="ORF">JR316_007367</name>
</gene>
<feature type="domain" description="DUF7223" evidence="2">
    <location>
        <begin position="238"/>
        <end position="393"/>
    </location>
</feature>
<comment type="caution">
    <text evidence="3">The sequence shown here is derived from an EMBL/GenBank/DDBJ whole genome shotgun (WGS) entry which is preliminary data.</text>
</comment>
<evidence type="ECO:0000313" key="3">
    <source>
        <dbReference type="EMBL" id="KAG5167030.1"/>
    </source>
</evidence>
<reference evidence="3" key="1">
    <citation type="submission" date="2021-02" db="EMBL/GenBank/DDBJ databases">
        <title>Psilocybe cubensis genome.</title>
        <authorList>
            <person name="Mckernan K.J."/>
            <person name="Crawford S."/>
            <person name="Trippe A."/>
            <person name="Kane L.T."/>
            <person name="Mclaughlin S."/>
        </authorList>
    </citation>
    <scope>NUCLEOTIDE SEQUENCE [LARGE SCALE GENOMIC DNA]</scope>
    <source>
        <strain evidence="3">MGC-MH-2018</strain>
    </source>
</reference>
<feature type="chain" id="PRO_5034401614" description="DUF7223 domain-containing protein" evidence="1">
    <location>
        <begin position="19"/>
        <end position="696"/>
    </location>
</feature>
<sequence length="696" mass="72580">MYPQTFSLLSLFLTSVLATNDWSKPCLSGVCEYDLPSSSGSASGTLKIWGSKNDIGDITTAAGWEIIDCSPEALDQDIRIVCKEDSSVDCSRLFNSGAEGKIVRLPENCGRSAFAVVTDSWVSEDQSIPPNLAASLSRRDGSASQVKALRLTTKFDSVDVSKRKNRAVNFAIQAANFPGAAGNVQVDTSRPRRPSRIAQRGFSDFITNTLGSIASLNNFNVDKSTALDPISVNKTFNLIDQKVSCPPVDASLKIDVTTDAQANITIGIAASGIFVPPVIQEFAIITSMSAELNGSVDVAAGVTGTLDSGKINLLTVPIGGIDFPGILTIGPTFEVNAQAIAKLDVDLGLTVGVNYKVDNAQLVFPPNSNRPSGGSFNAGNTPLKLSASPNAKATGTLEAHLIPSLNLGLSALNDVAKASIFVELDGSASLTLGLEAAAEDIPILNVSSPAEKSKKGIMQIRGATQPGHYFWSPPLMPDEKVSSTIVDEKVPSTRTMMEGPSVVTVTVTEKAGHWTTPSATPTTWDQKHPAATTIILNGTPSGYSTSASATPGTIWGGNLPSPYSSSSRGLELETTSKLMKATATGTNTASAPASTATGGTEGSGSFSGCVEIGAGLDVNAGADANFFELFNTGTKVSLFSKKFELFKVSYDSSRYEARGVVATRDIVSDLLCPAADTTAAQTIVDQIIAAADIKAV</sequence>
<organism evidence="3">
    <name type="scientific">Psilocybe cubensis</name>
    <name type="common">Psychedelic mushroom</name>
    <name type="synonym">Stropharia cubensis</name>
    <dbReference type="NCBI Taxonomy" id="181762"/>
    <lineage>
        <taxon>Eukaryota</taxon>
        <taxon>Fungi</taxon>
        <taxon>Dikarya</taxon>
        <taxon>Basidiomycota</taxon>
        <taxon>Agaricomycotina</taxon>
        <taxon>Agaricomycetes</taxon>
        <taxon>Agaricomycetidae</taxon>
        <taxon>Agaricales</taxon>
        <taxon>Agaricineae</taxon>
        <taxon>Strophariaceae</taxon>
        <taxon>Psilocybe</taxon>
    </lineage>
</organism>
<dbReference type="Pfam" id="PF23865">
    <property type="entry name" value="DUF7223"/>
    <property type="match status" value="1"/>
</dbReference>
<evidence type="ECO:0000256" key="1">
    <source>
        <dbReference type="SAM" id="SignalP"/>
    </source>
</evidence>